<dbReference type="GO" id="GO:0005634">
    <property type="term" value="C:nucleus"/>
    <property type="evidence" value="ECO:0000318"/>
    <property type="project" value="GO_Central"/>
</dbReference>
<keyword evidence="4" id="KW-0378">Hydrolase</keyword>
<reference evidence="11" key="1">
    <citation type="submission" date="2006-10" db="EMBL/GenBank/DDBJ databases">
        <authorList>
            <person name="Amadeo P."/>
            <person name="Zhao Q."/>
            <person name="Wortman J."/>
            <person name="Fraser-Liggett C."/>
            <person name="Carlton J."/>
        </authorList>
    </citation>
    <scope>NUCLEOTIDE SEQUENCE</scope>
    <source>
        <strain evidence="11">G3</strain>
    </source>
</reference>
<keyword evidence="3" id="KW-0479">Metal-binding</keyword>
<comment type="catalytic activity">
    <reaction evidence="7">
        <text>O-phospho-L-seryl-[protein] + H2O = L-seryl-[protein] + phosphate</text>
        <dbReference type="Rhea" id="RHEA:20629"/>
        <dbReference type="Rhea" id="RHEA-COMP:9863"/>
        <dbReference type="Rhea" id="RHEA-COMP:11604"/>
        <dbReference type="ChEBI" id="CHEBI:15377"/>
        <dbReference type="ChEBI" id="CHEBI:29999"/>
        <dbReference type="ChEBI" id="CHEBI:43474"/>
        <dbReference type="ChEBI" id="CHEBI:83421"/>
        <dbReference type="EC" id="3.1.3.16"/>
    </reaction>
</comment>
<dbReference type="EC" id="3.1.3.16" evidence="2"/>
<feature type="domain" description="Serine/threonine specific protein phosphatases" evidence="10">
    <location>
        <begin position="47"/>
        <end position="297"/>
    </location>
</feature>
<dbReference type="PANTHER" id="PTHR11668:SF300">
    <property type="entry name" value="SERINE_THREONINE-PROTEIN PHOSPHATASE"/>
    <property type="match status" value="1"/>
</dbReference>
<dbReference type="STRING" id="5722.A2FQ56"/>
<dbReference type="PRINTS" id="PR00114">
    <property type="entry name" value="STPHPHTASE"/>
</dbReference>
<evidence type="ECO:0000256" key="3">
    <source>
        <dbReference type="ARBA" id="ARBA00022723"/>
    </source>
</evidence>
<dbReference type="GO" id="GO:0004722">
    <property type="term" value="F:protein serine/threonine phosphatase activity"/>
    <property type="evidence" value="ECO:0000318"/>
    <property type="project" value="GO_Central"/>
</dbReference>
<dbReference type="AlphaFoldDB" id="A2FQ56"/>
<dbReference type="Proteomes" id="UP000001542">
    <property type="component" value="Unassembled WGS sequence"/>
</dbReference>
<evidence type="ECO:0000256" key="7">
    <source>
        <dbReference type="ARBA" id="ARBA00047761"/>
    </source>
</evidence>
<organism evidence="11 12">
    <name type="scientific">Trichomonas vaginalis (strain ATCC PRA-98 / G3)</name>
    <dbReference type="NCBI Taxonomy" id="412133"/>
    <lineage>
        <taxon>Eukaryota</taxon>
        <taxon>Metamonada</taxon>
        <taxon>Parabasalia</taxon>
        <taxon>Trichomonadida</taxon>
        <taxon>Trichomonadidae</taxon>
        <taxon>Trichomonas</taxon>
    </lineage>
</organism>
<evidence type="ECO:0000313" key="11">
    <source>
        <dbReference type="EMBL" id="EAX92963.1"/>
    </source>
</evidence>
<keyword evidence="5" id="KW-0904">Protein phosphatase</keyword>
<dbReference type="FunFam" id="3.60.21.10:FF:000253">
    <property type="entry name" value="Ser/Thr protein phosphatase, putative"/>
    <property type="match status" value="1"/>
</dbReference>
<dbReference type="VEuPathDB" id="TrichDB:TVAG_416250"/>
<sequence>MRATIRAVHPVKQVEIYKYILSKCTPLIDAWKSGNGVIGESVPIPQFTPSDLANLFQVSLQLIKQQPPVLILSPGVIIVGDLHGNFINLIHILAQHGLPPEQRYLFLGNIINFGEFSLETITLIYALFCSYPSHISILRGDTELFPIQTMNSLYFEINNTYQDISLFETITNTFAFLPIAALFDNRVLCTQTSTLLKYNSIAGMMQLHGPVFCEISNQGFNGYTNSQIPEEDFLFKFIEKNQIDLMILGGNIQETGISSYCEEHVFSIATCESRSAAGVMLLTGDFKPSPIIFVTNSELERGKARFQIVDKILRKPAPVSKSPSGPIARANIVIPGRSNLTSGVMKFHSATPKPNDKSLNRSLTLPPM</sequence>
<dbReference type="InterPro" id="IPR050341">
    <property type="entry name" value="PP1_catalytic_subunit"/>
</dbReference>
<evidence type="ECO:0000256" key="5">
    <source>
        <dbReference type="ARBA" id="ARBA00022912"/>
    </source>
</evidence>
<dbReference type="InterPro" id="IPR004843">
    <property type="entry name" value="Calcineurin-like_PHP"/>
</dbReference>
<dbReference type="Pfam" id="PF00149">
    <property type="entry name" value="Metallophos"/>
    <property type="match status" value="1"/>
</dbReference>
<dbReference type="InterPro" id="IPR006186">
    <property type="entry name" value="Ser/Thr-sp_prot-phosphatase"/>
</dbReference>
<dbReference type="GO" id="GO:0046872">
    <property type="term" value="F:metal ion binding"/>
    <property type="evidence" value="ECO:0007669"/>
    <property type="project" value="UniProtKB-KW"/>
</dbReference>
<evidence type="ECO:0000256" key="9">
    <source>
        <dbReference type="SAM" id="MobiDB-lite"/>
    </source>
</evidence>
<accession>A2FQ56</accession>
<dbReference type="eggNOG" id="KOG0374">
    <property type="taxonomic scope" value="Eukaryota"/>
</dbReference>
<dbReference type="SMART" id="SM00156">
    <property type="entry name" value="PP2Ac"/>
    <property type="match status" value="1"/>
</dbReference>
<dbReference type="PANTHER" id="PTHR11668">
    <property type="entry name" value="SERINE/THREONINE PROTEIN PHOSPHATASE"/>
    <property type="match status" value="1"/>
</dbReference>
<comment type="cofactor">
    <cofactor evidence="1">
        <name>Mn(2+)</name>
        <dbReference type="ChEBI" id="CHEBI:29035"/>
    </cofactor>
</comment>
<gene>
    <name evidence="11" type="ORF">TVAG_416250</name>
</gene>
<evidence type="ECO:0000259" key="10">
    <source>
        <dbReference type="SMART" id="SM00156"/>
    </source>
</evidence>
<evidence type="ECO:0000256" key="6">
    <source>
        <dbReference type="ARBA" id="ARBA00023211"/>
    </source>
</evidence>
<dbReference type="VEuPathDB" id="TrichDB:TVAGG3_0748420"/>
<evidence type="ECO:0000256" key="4">
    <source>
        <dbReference type="ARBA" id="ARBA00022801"/>
    </source>
</evidence>
<evidence type="ECO:0000256" key="8">
    <source>
        <dbReference type="ARBA" id="ARBA00048336"/>
    </source>
</evidence>
<feature type="region of interest" description="Disordered" evidence="9">
    <location>
        <begin position="348"/>
        <end position="368"/>
    </location>
</feature>
<evidence type="ECO:0000313" key="12">
    <source>
        <dbReference type="Proteomes" id="UP000001542"/>
    </source>
</evidence>
<dbReference type="CDD" id="cd00144">
    <property type="entry name" value="MPP_PPP_family"/>
    <property type="match status" value="1"/>
</dbReference>
<dbReference type="InParanoid" id="A2FQ56"/>
<dbReference type="EMBL" id="DS113938">
    <property type="protein sequence ID" value="EAX92963.1"/>
    <property type="molecule type" value="Genomic_DNA"/>
</dbReference>
<dbReference type="SUPFAM" id="SSF56300">
    <property type="entry name" value="Metallo-dependent phosphatases"/>
    <property type="match status" value="1"/>
</dbReference>
<dbReference type="OrthoDB" id="10595414at2759"/>
<dbReference type="KEGG" id="tva:4750678"/>
<dbReference type="GO" id="GO:0005737">
    <property type="term" value="C:cytoplasm"/>
    <property type="evidence" value="ECO:0000318"/>
    <property type="project" value="GO_Central"/>
</dbReference>
<dbReference type="Gene3D" id="3.60.21.10">
    <property type="match status" value="1"/>
</dbReference>
<protein>
    <recommendedName>
        <fullName evidence="2">protein-serine/threonine phosphatase</fullName>
        <ecNumber evidence="2">3.1.3.16</ecNumber>
    </recommendedName>
</protein>
<dbReference type="RefSeq" id="XP_001305893.1">
    <property type="nucleotide sequence ID" value="XM_001305892.1"/>
</dbReference>
<dbReference type="InterPro" id="IPR029052">
    <property type="entry name" value="Metallo-depent_PP-like"/>
</dbReference>
<proteinExistence type="predicted"/>
<dbReference type="SMR" id="A2FQ56"/>
<evidence type="ECO:0000256" key="1">
    <source>
        <dbReference type="ARBA" id="ARBA00001936"/>
    </source>
</evidence>
<comment type="catalytic activity">
    <reaction evidence="8">
        <text>O-phospho-L-threonyl-[protein] + H2O = L-threonyl-[protein] + phosphate</text>
        <dbReference type="Rhea" id="RHEA:47004"/>
        <dbReference type="Rhea" id="RHEA-COMP:11060"/>
        <dbReference type="Rhea" id="RHEA-COMP:11605"/>
        <dbReference type="ChEBI" id="CHEBI:15377"/>
        <dbReference type="ChEBI" id="CHEBI:30013"/>
        <dbReference type="ChEBI" id="CHEBI:43474"/>
        <dbReference type="ChEBI" id="CHEBI:61977"/>
        <dbReference type="EC" id="3.1.3.16"/>
    </reaction>
</comment>
<keyword evidence="12" id="KW-1185">Reference proteome</keyword>
<name>A2FQ56_TRIV3</name>
<reference evidence="11" key="2">
    <citation type="journal article" date="2007" name="Science">
        <title>Draft genome sequence of the sexually transmitted pathogen Trichomonas vaginalis.</title>
        <authorList>
            <person name="Carlton J.M."/>
            <person name="Hirt R.P."/>
            <person name="Silva J.C."/>
            <person name="Delcher A.L."/>
            <person name="Schatz M."/>
            <person name="Zhao Q."/>
            <person name="Wortman J.R."/>
            <person name="Bidwell S.L."/>
            <person name="Alsmark U.C.M."/>
            <person name="Besteiro S."/>
            <person name="Sicheritz-Ponten T."/>
            <person name="Noel C.J."/>
            <person name="Dacks J.B."/>
            <person name="Foster P.G."/>
            <person name="Simillion C."/>
            <person name="Van de Peer Y."/>
            <person name="Miranda-Saavedra D."/>
            <person name="Barton G.J."/>
            <person name="Westrop G.D."/>
            <person name="Mueller S."/>
            <person name="Dessi D."/>
            <person name="Fiori P.L."/>
            <person name="Ren Q."/>
            <person name="Paulsen I."/>
            <person name="Zhang H."/>
            <person name="Bastida-Corcuera F.D."/>
            <person name="Simoes-Barbosa A."/>
            <person name="Brown M.T."/>
            <person name="Hayes R.D."/>
            <person name="Mukherjee M."/>
            <person name="Okumura C.Y."/>
            <person name="Schneider R."/>
            <person name="Smith A.J."/>
            <person name="Vanacova S."/>
            <person name="Villalvazo M."/>
            <person name="Haas B.J."/>
            <person name="Pertea M."/>
            <person name="Feldblyum T.V."/>
            <person name="Utterback T.R."/>
            <person name="Shu C.L."/>
            <person name="Osoegawa K."/>
            <person name="de Jong P.J."/>
            <person name="Hrdy I."/>
            <person name="Horvathova L."/>
            <person name="Zubacova Z."/>
            <person name="Dolezal P."/>
            <person name="Malik S.B."/>
            <person name="Logsdon J.M. Jr."/>
            <person name="Henze K."/>
            <person name="Gupta A."/>
            <person name="Wang C.C."/>
            <person name="Dunne R.L."/>
            <person name="Upcroft J.A."/>
            <person name="Upcroft P."/>
            <person name="White O."/>
            <person name="Salzberg S.L."/>
            <person name="Tang P."/>
            <person name="Chiu C.-H."/>
            <person name="Lee Y.-S."/>
            <person name="Embley T.M."/>
            <person name="Coombs G.H."/>
            <person name="Mottram J.C."/>
            <person name="Tachezy J."/>
            <person name="Fraser-Liggett C.M."/>
            <person name="Johnson P.J."/>
        </authorList>
    </citation>
    <scope>NUCLEOTIDE SEQUENCE [LARGE SCALE GENOMIC DNA]</scope>
    <source>
        <strain evidence="11">G3</strain>
    </source>
</reference>
<keyword evidence="6" id="KW-0464">Manganese</keyword>
<evidence type="ECO:0000256" key="2">
    <source>
        <dbReference type="ARBA" id="ARBA00013081"/>
    </source>
</evidence>